<evidence type="ECO:0000313" key="1">
    <source>
        <dbReference type="EMBL" id="AOY82349.1"/>
    </source>
</evidence>
<proteinExistence type="predicted"/>
<name>A0A1D9G3X7_MOOP1</name>
<reference evidence="2" key="1">
    <citation type="submission" date="2016-10" db="EMBL/GenBank/DDBJ databases">
        <title>Comparative genomics uncovers the prolific and rare metabolic potential of the cyanobacterial genus Moorea.</title>
        <authorList>
            <person name="Leao T."/>
            <person name="Castelao G."/>
            <person name="Korobeynikov A."/>
            <person name="Monroe E.A."/>
            <person name="Podell S."/>
            <person name="Glukhov E."/>
            <person name="Allen E."/>
            <person name="Gerwick W.H."/>
            <person name="Gerwick L."/>
        </authorList>
    </citation>
    <scope>NUCLEOTIDE SEQUENCE [LARGE SCALE GENOMIC DNA]</scope>
    <source>
        <strain evidence="2">JHB</strain>
    </source>
</reference>
<dbReference type="AlphaFoldDB" id="A0A1D9G3X7"/>
<gene>
    <name evidence="1" type="ORF">BJP36_23020</name>
</gene>
<evidence type="ECO:0000313" key="2">
    <source>
        <dbReference type="Proteomes" id="UP000176944"/>
    </source>
</evidence>
<dbReference type="Proteomes" id="UP000176944">
    <property type="component" value="Chromosome"/>
</dbReference>
<dbReference type="NCBIfam" id="NF033528">
    <property type="entry name" value="lasso_cyano"/>
    <property type="match status" value="1"/>
</dbReference>
<protein>
    <submittedName>
        <fullName evidence="1">Lasso peptide</fullName>
    </submittedName>
</protein>
<accession>A0A1D9G3X7</accession>
<organism evidence="1 2">
    <name type="scientific">Moorena producens (strain JHB)</name>
    <dbReference type="NCBI Taxonomy" id="1454205"/>
    <lineage>
        <taxon>Bacteria</taxon>
        <taxon>Bacillati</taxon>
        <taxon>Cyanobacteriota</taxon>
        <taxon>Cyanophyceae</taxon>
        <taxon>Coleofasciculales</taxon>
        <taxon>Coleofasciculaceae</taxon>
        <taxon>Moorena</taxon>
    </lineage>
</organism>
<dbReference type="EMBL" id="CP017708">
    <property type="protein sequence ID" value="AOY82349.1"/>
    <property type="molecule type" value="Genomic_DNA"/>
</dbReference>
<sequence length="69" mass="7640">MQKTYTTPEMIVHGSIEELTEINGPDRIADVLIFNGDLANPTAESNDSQSLDCDNNGNCVEFKLEDRLP</sequence>